<dbReference type="InterPro" id="IPR000073">
    <property type="entry name" value="AB_hydrolase_1"/>
</dbReference>
<dbReference type="PRINTS" id="PR00111">
    <property type="entry name" value="ABHYDROLASE"/>
</dbReference>
<gene>
    <name evidence="2" type="ORF">PAQ31011_03237</name>
</gene>
<dbReference type="PANTHER" id="PTHR43798">
    <property type="entry name" value="MONOACYLGLYCEROL LIPASE"/>
    <property type="match status" value="1"/>
</dbReference>
<evidence type="ECO:0000259" key="1">
    <source>
        <dbReference type="Pfam" id="PF00561"/>
    </source>
</evidence>
<organism evidence="2 3">
    <name type="scientific">Pandoraea aquatica</name>
    <dbReference type="NCBI Taxonomy" id="2508290"/>
    <lineage>
        <taxon>Bacteria</taxon>
        <taxon>Pseudomonadati</taxon>
        <taxon>Pseudomonadota</taxon>
        <taxon>Betaproteobacteria</taxon>
        <taxon>Burkholderiales</taxon>
        <taxon>Burkholderiaceae</taxon>
        <taxon>Pandoraea</taxon>
    </lineage>
</organism>
<reference evidence="2 3" key="1">
    <citation type="submission" date="2019-08" db="EMBL/GenBank/DDBJ databases">
        <authorList>
            <person name="Peeters C."/>
        </authorList>
    </citation>
    <scope>NUCLEOTIDE SEQUENCE [LARGE SCALE GENOMIC DNA]</scope>
    <source>
        <strain evidence="2 3">LMG 31011</strain>
    </source>
</reference>
<protein>
    <submittedName>
        <fullName evidence="2">Alpha/beta hydrolase</fullName>
    </submittedName>
</protein>
<evidence type="ECO:0000313" key="2">
    <source>
        <dbReference type="EMBL" id="VVE22609.1"/>
    </source>
</evidence>
<dbReference type="Gene3D" id="3.40.50.1820">
    <property type="entry name" value="alpha/beta hydrolase"/>
    <property type="match status" value="1"/>
</dbReference>
<feature type="domain" description="AB hydrolase-1" evidence="1">
    <location>
        <begin position="58"/>
        <end position="308"/>
    </location>
</feature>
<name>A0A5E4WFT5_9BURK</name>
<dbReference type="InterPro" id="IPR050266">
    <property type="entry name" value="AB_hydrolase_sf"/>
</dbReference>
<dbReference type="GO" id="GO:0016020">
    <property type="term" value="C:membrane"/>
    <property type="evidence" value="ECO:0007669"/>
    <property type="project" value="TreeGrafter"/>
</dbReference>
<accession>A0A5E4WFT5</accession>
<proteinExistence type="predicted"/>
<dbReference type="EMBL" id="CABPSN010000004">
    <property type="protein sequence ID" value="VVE22609.1"/>
    <property type="molecule type" value="Genomic_DNA"/>
</dbReference>
<dbReference type="GO" id="GO:0016787">
    <property type="term" value="F:hydrolase activity"/>
    <property type="evidence" value="ECO:0007669"/>
    <property type="project" value="UniProtKB-KW"/>
</dbReference>
<dbReference type="SUPFAM" id="SSF53474">
    <property type="entry name" value="alpha/beta-Hydrolases"/>
    <property type="match status" value="1"/>
</dbReference>
<evidence type="ECO:0000313" key="3">
    <source>
        <dbReference type="Proteomes" id="UP000366819"/>
    </source>
</evidence>
<keyword evidence="3" id="KW-1185">Reference proteome</keyword>
<keyword evidence="2" id="KW-0378">Hydrolase</keyword>
<dbReference type="AlphaFoldDB" id="A0A5E4WFT5"/>
<dbReference type="Proteomes" id="UP000366819">
    <property type="component" value="Unassembled WGS sequence"/>
</dbReference>
<dbReference type="Pfam" id="PF00561">
    <property type="entry name" value="Abhydrolase_1"/>
    <property type="match status" value="1"/>
</dbReference>
<sequence>MSVDILDVPHSFRYSLSAGVMTDVTDMTDSRSEFLTVRGLRHHVRQWGTPGAPKLFALHGWMDVSASFQFVAQTLAQRWHVLAPDWRGFGLTDWPVADGRAGSYWFPDYIADLDALVDVYAAPGEAINLIGHSMGGNVACLYAGVRPARVRRLVNLEGFGLPPSPPAAAIRQLSRWLDDVQTQPTLRPYATLDDVAARLRKTNPRLTPERAAWLAPRWARQASDGQWHLLADAAHKMANPYPYRLDEAMAVWSNVSAPVLHVEATDSDVLQHFSGAQGTDVFRERFEVFPNLTEAFVDDAGHMLHHDQPEVVARLIEDFCRD</sequence>
<dbReference type="PANTHER" id="PTHR43798:SF33">
    <property type="entry name" value="HYDROLASE, PUTATIVE (AFU_ORTHOLOGUE AFUA_2G14860)-RELATED"/>
    <property type="match status" value="1"/>
</dbReference>
<dbReference type="InterPro" id="IPR029058">
    <property type="entry name" value="AB_hydrolase_fold"/>
</dbReference>